<keyword evidence="3 6" id="KW-0812">Transmembrane</keyword>
<feature type="domain" description="ABC3 transporter permease C-terminal" evidence="7">
    <location>
        <begin position="2"/>
        <end position="111"/>
    </location>
</feature>
<evidence type="ECO:0000256" key="2">
    <source>
        <dbReference type="ARBA" id="ARBA00022475"/>
    </source>
</evidence>
<name>A0A7W0DSV2_9ACTN</name>
<evidence type="ECO:0000256" key="6">
    <source>
        <dbReference type="SAM" id="Phobius"/>
    </source>
</evidence>
<accession>A0A7W0DSV2</accession>
<sequence>MAAAVLTAALGVFALADVLYLDSCERDGEFAMLRACGWADTEVMRLVVAQGAVIAVAGAVPGAATGFALTVAFTGSIPAGLPVAVGVVAVAGVLAAVAGSVVAAGLAVRRSPAGPLAEEG</sequence>
<feature type="transmembrane region" description="Helical" evidence="6">
    <location>
        <begin position="47"/>
        <end position="71"/>
    </location>
</feature>
<proteinExistence type="predicted"/>
<keyword evidence="2" id="KW-1003">Cell membrane</keyword>
<feature type="transmembrane region" description="Helical" evidence="6">
    <location>
        <begin position="83"/>
        <end position="108"/>
    </location>
</feature>
<keyword evidence="4 6" id="KW-1133">Transmembrane helix</keyword>
<protein>
    <recommendedName>
        <fullName evidence="7">ABC3 transporter permease C-terminal domain-containing protein</fullName>
    </recommendedName>
</protein>
<evidence type="ECO:0000256" key="3">
    <source>
        <dbReference type="ARBA" id="ARBA00022692"/>
    </source>
</evidence>
<reference evidence="8 9" key="1">
    <citation type="submission" date="2020-07" db="EMBL/GenBank/DDBJ databases">
        <title>Streptomyces isolated from Indian soil.</title>
        <authorList>
            <person name="Mandal S."/>
            <person name="Maiti P.K."/>
        </authorList>
    </citation>
    <scope>NUCLEOTIDE SEQUENCE [LARGE SCALE GENOMIC DNA]</scope>
    <source>
        <strain evidence="8 9">PSKA28</strain>
    </source>
</reference>
<evidence type="ECO:0000256" key="1">
    <source>
        <dbReference type="ARBA" id="ARBA00004651"/>
    </source>
</evidence>
<comment type="caution">
    <text evidence="8">The sequence shown here is derived from an EMBL/GenBank/DDBJ whole genome shotgun (WGS) entry which is preliminary data.</text>
</comment>
<keyword evidence="5 6" id="KW-0472">Membrane</keyword>
<dbReference type="EMBL" id="JACEHE010000030">
    <property type="protein sequence ID" value="MBA2950617.1"/>
    <property type="molecule type" value="Genomic_DNA"/>
</dbReference>
<dbReference type="RefSeq" id="WP_181661539.1">
    <property type="nucleotide sequence ID" value="NZ_JACEHE010000030.1"/>
</dbReference>
<dbReference type="Pfam" id="PF02687">
    <property type="entry name" value="FtsX"/>
    <property type="match status" value="1"/>
</dbReference>
<comment type="subcellular location">
    <subcellularLocation>
        <location evidence="1">Cell membrane</location>
        <topology evidence="1">Multi-pass membrane protein</topology>
    </subcellularLocation>
</comment>
<evidence type="ECO:0000313" key="8">
    <source>
        <dbReference type="EMBL" id="MBA2950617.1"/>
    </source>
</evidence>
<evidence type="ECO:0000313" key="9">
    <source>
        <dbReference type="Proteomes" id="UP000545761"/>
    </source>
</evidence>
<evidence type="ECO:0000259" key="7">
    <source>
        <dbReference type="Pfam" id="PF02687"/>
    </source>
</evidence>
<dbReference type="InterPro" id="IPR003838">
    <property type="entry name" value="ABC3_permease_C"/>
</dbReference>
<dbReference type="PANTHER" id="PTHR43738">
    <property type="entry name" value="ABC TRANSPORTER, MEMBRANE PROTEIN"/>
    <property type="match status" value="1"/>
</dbReference>
<organism evidence="8 9">
    <name type="scientific">Streptomyces himalayensis subsp. himalayensis</name>
    <dbReference type="NCBI Taxonomy" id="2756131"/>
    <lineage>
        <taxon>Bacteria</taxon>
        <taxon>Bacillati</taxon>
        <taxon>Actinomycetota</taxon>
        <taxon>Actinomycetes</taxon>
        <taxon>Kitasatosporales</taxon>
        <taxon>Streptomycetaceae</taxon>
        <taxon>Streptomyces</taxon>
        <taxon>Streptomyces himalayensis</taxon>
    </lineage>
</organism>
<evidence type="ECO:0000256" key="5">
    <source>
        <dbReference type="ARBA" id="ARBA00023136"/>
    </source>
</evidence>
<evidence type="ECO:0000256" key="4">
    <source>
        <dbReference type="ARBA" id="ARBA00022989"/>
    </source>
</evidence>
<dbReference type="AlphaFoldDB" id="A0A7W0DSV2"/>
<dbReference type="PANTHER" id="PTHR43738:SF2">
    <property type="entry name" value="ABC TRANSPORTER PERMEASE"/>
    <property type="match status" value="1"/>
</dbReference>
<dbReference type="Proteomes" id="UP000545761">
    <property type="component" value="Unassembled WGS sequence"/>
</dbReference>
<dbReference type="InterPro" id="IPR051125">
    <property type="entry name" value="ABC-4/HrtB_transporter"/>
</dbReference>
<gene>
    <name evidence="8" type="ORF">H1D24_33830</name>
</gene>
<dbReference type="GO" id="GO:0005886">
    <property type="term" value="C:plasma membrane"/>
    <property type="evidence" value="ECO:0007669"/>
    <property type="project" value="UniProtKB-SubCell"/>
</dbReference>